<evidence type="ECO:0000313" key="3">
    <source>
        <dbReference type="Proteomes" id="UP001610063"/>
    </source>
</evidence>
<comment type="caution">
    <text evidence="2">The sequence shown here is derived from an EMBL/GenBank/DDBJ whole genome shotgun (WGS) entry which is preliminary data.</text>
</comment>
<dbReference type="Proteomes" id="UP001610063">
    <property type="component" value="Unassembled WGS sequence"/>
</dbReference>
<dbReference type="EMBL" id="JBIPKE010000020">
    <property type="protein sequence ID" value="MFH6986036.1"/>
    <property type="molecule type" value="Genomic_DNA"/>
</dbReference>
<organism evidence="2 3">
    <name type="scientific">Marinoscillum luteum</name>
    <dbReference type="NCBI Taxonomy" id="861051"/>
    <lineage>
        <taxon>Bacteria</taxon>
        <taxon>Pseudomonadati</taxon>
        <taxon>Bacteroidota</taxon>
        <taxon>Cytophagia</taxon>
        <taxon>Cytophagales</taxon>
        <taxon>Reichenbachiellaceae</taxon>
        <taxon>Marinoscillum</taxon>
    </lineage>
</organism>
<reference evidence="2 3" key="1">
    <citation type="journal article" date="2013" name="Int. J. Syst. Evol. Microbiol.">
        <title>Marinoscillum luteum sp. nov., isolated from marine sediment.</title>
        <authorList>
            <person name="Cha I.T."/>
            <person name="Park S.J."/>
            <person name="Kim S.J."/>
            <person name="Kim J.G."/>
            <person name="Jung M.Y."/>
            <person name="Shin K.S."/>
            <person name="Kwon K.K."/>
            <person name="Yang S.H."/>
            <person name="Seo Y.S."/>
            <person name="Rhee S.K."/>
        </authorList>
    </citation>
    <scope>NUCLEOTIDE SEQUENCE [LARGE SCALE GENOMIC DNA]</scope>
    <source>
        <strain evidence="2 3">KCTC 23939</strain>
    </source>
</reference>
<keyword evidence="3" id="KW-1185">Reference proteome</keyword>
<sequence length="405" mass="46058">MRISGGVLSYVLAISLLMSVGLSMLTLYVYYARMEQIHYLTRIRLQKNLASGIQMTLGEYDHFEYDRTYDFDLYGEEQDSISILRRAWGLLDQYRVTAYKRNQEVSRIYTLAHRPENKGRSAVFLVDDRRPLSLVGDTRLIGDCYLPVSGVQSAYINRVGYTNDSLIYGTELKSEKKLPEVTLREAFGRMEQLEGVQLEQDNDTLINSFDTDLVEVKAGNAGVNKVYSGHVLITSQSRLIFDTLASTTDIVAYAPVIEFLSGFRGNGQFFATDTIIVHDNVKLTYPTVLATYNRNDLATIQTRGKCEITGWLLMDGSKDGFRRRVIYLEDGTQFRGMIYCNGMLETYGTVEGHVTVKRFLVNAQTGVYENYLFNATIDGTQLDTAFLALSQWFYKKEGKVLKYLN</sequence>
<evidence type="ECO:0000313" key="2">
    <source>
        <dbReference type="EMBL" id="MFH6986036.1"/>
    </source>
</evidence>
<keyword evidence="1" id="KW-0472">Membrane</keyword>
<feature type="transmembrane region" description="Helical" evidence="1">
    <location>
        <begin position="7"/>
        <end position="31"/>
    </location>
</feature>
<dbReference type="RefSeq" id="WP_395419523.1">
    <property type="nucleotide sequence ID" value="NZ_JBIPKE010000020.1"/>
</dbReference>
<keyword evidence="1" id="KW-1133">Transmembrane helix</keyword>
<proteinExistence type="predicted"/>
<gene>
    <name evidence="2" type="ORF">ACHKAR_21455</name>
</gene>
<protein>
    <submittedName>
        <fullName evidence="2">Uncharacterized protein</fullName>
    </submittedName>
</protein>
<keyword evidence="1" id="KW-0812">Transmembrane</keyword>
<name>A0ABW7NEK3_9BACT</name>
<accession>A0ABW7NEK3</accession>
<evidence type="ECO:0000256" key="1">
    <source>
        <dbReference type="SAM" id="Phobius"/>
    </source>
</evidence>